<dbReference type="Proteomes" id="UP001292094">
    <property type="component" value="Unassembled WGS sequence"/>
</dbReference>
<feature type="transmembrane region" description="Helical" evidence="2">
    <location>
        <begin position="21"/>
        <end position="43"/>
    </location>
</feature>
<dbReference type="PROSITE" id="PS51257">
    <property type="entry name" value="PROKAR_LIPOPROTEIN"/>
    <property type="match status" value="1"/>
</dbReference>
<dbReference type="PROSITE" id="PS50850">
    <property type="entry name" value="MFS"/>
    <property type="match status" value="1"/>
</dbReference>
<keyword evidence="2" id="KW-0812">Transmembrane</keyword>
<dbReference type="PANTHER" id="PTHR48021:SF1">
    <property type="entry name" value="GH07001P-RELATED"/>
    <property type="match status" value="1"/>
</dbReference>
<dbReference type="InterPro" id="IPR050549">
    <property type="entry name" value="MFS_Trehalose_Transporter"/>
</dbReference>
<dbReference type="EMBL" id="JAWZYT010001281">
    <property type="protein sequence ID" value="KAK4313619.1"/>
    <property type="molecule type" value="Genomic_DNA"/>
</dbReference>
<evidence type="ECO:0000256" key="2">
    <source>
        <dbReference type="SAM" id="Phobius"/>
    </source>
</evidence>
<dbReference type="InterPro" id="IPR020846">
    <property type="entry name" value="MFS_dom"/>
</dbReference>
<keyword evidence="5" id="KW-1185">Reference proteome</keyword>
<dbReference type="PANTHER" id="PTHR48021">
    <property type="match status" value="1"/>
</dbReference>
<comment type="subcellular location">
    <subcellularLocation>
        <location evidence="1">Membrane</location>
        <topology evidence="1">Multi-pass membrane protein</topology>
    </subcellularLocation>
</comment>
<feature type="transmembrane region" description="Helical" evidence="2">
    <location>
        <begin position="72"/>
        <end position="93"/>
    </location>
</feature>
<dbReference type="GO" id="GO:0022857">
    <property type="term" value="F:transmembrane transporter activity"/>
    <property type="evidence" value="ECO:0007669"/>
    <property type="project" value="InterPro"/>
</dbReference>
<sequence length="134" mass="14768">MSPKSVEDVSTPPSSSTKYSFYQVWLILTISSCYIIFGMNIVWPNTLVSHLAVDNTTLFGTQLNLSPSQLDWIGSTSTIGSAVMVIPAGWMVGKLGRRRSIIISVFLHFLGWLLMALAFDYYMIILGRLVTGGS</sequence>
<keyword evidence="2" id="KW-1133">Transmembrane helix</keyword>
<comment type="caution">
    <text evidence="4">The sequence shown here is derived from an EMBL/GenBank/DDBJ whole genome shotgun (WGS) entry which is preliminary data.</text>
</comment>
<dbReference type="Pfam" id="PF07690">
    <property type="entry name" value="MFS_1"/>
    <property type="match status" value="1"/>
</dbReference>
<dbReference type="SUPFAM" id="SSF103473">
    <property type="entry name" value="MFS general substrate transporter"/>
    <property type="match status" value="1"/>
</dbReference>
<protein>
    <recommendedName>
        <fullName evidence="3">Major facilitator superfamily (MFS) profile domain-containing protein</fullName>
    </recommendedName>
</protein>
<evidence type="ECO:0000259" key="3">
    <source>
        <dbReference type="PROSITE" id="PS50850"/>
    </source>
</evidence>
<keyword evidence="2" id="KW-0472">Membrane</keyword>
<evidence type="ECO:0000256" key="1">
    <source>
        <dbReference type="ARBA" id="ARBA00004141"/>
    </source>
</evidence>
<evidence type="ECO:0000313" key="5">
    <source>
        <dbReference type="Proteomes" id="UP001292094"/>
    </source>
</evidence>
<dbReference type="InterPro" id="IPR011701">
    <property type="entry name" value="MFS"/>
</dbReference>
<dbReference type="Gene3D" id="1.20.1250.20">
    <property type="entry name" value="MFS general substrate transporter like domains"/>
    <property type="match status" value="1"/>
</dbReference>
<feature type="transmembrane region" description="Helical" evidence="2">
    <location>
        <begin position="105"/>
        <end position="125"/>
    </location>
</feature>
<gene>
    <name evidence="4" type="ORF">Pmani_015023</name>
</gene>
<dbReference type="InterPro" id="IPR036259">
    <property type="entry name" value="MFS_trans_sf"/>
</dbReference>
<dbReference type="AlphaFoldDB" id="A0AAE1PUG0"/>
<name>A0AAE1PUG0_9EUCA</name>
<feature type="domain" description="Major facilitator superfamily (MFS) profile" evidence="3">
    <location>
        <begin position="24"/>
        <end position="134"/>
    </location>
</feature>
<accession>A0AAE1PUG0</accession>
<feature type="non-terminal residue" evidence="4">
    <location>
        <position position="1"/>
    </location>
</feature>
<organism evidence="4 5">
    <name type="scientific">Petrolisthes manimaculis</name>
    <dbReference type="NCBI Taxonomy" id="1843537"/>
    <lineage>
        <taxon>Eukaryota</taxon>
        <taxon>Metazoa</taxon>
        <taxon>Ecdysozoa</taxon>
        <taxon>Arthropoda</taxon>
        <taxon>Crustacea</taxon>
        <taxon>Multicrustacea</taxon>
        <taxon>Malacostraca</taxon>
        <taxon>Eumalacostraca</taxon>
        <taxon>Eucarida</taxon>
        <taxon>Decapoda</taxon>
        <taxon>Pleocyemata</taxon>
        <taxon>Anomura</taxon>
        <taxon>Galatheoidea</taxon>
        <taxon>Porcellanidae</taxon>
        <taxon>Petrolisthes</taxon>
    </lineage>
</organism>
<dbReference type="GO" id="GO:0016020">
    <property type="term" value="C:membrane"/>
    <property type="evidence" value="ECO:0007669"/>
    <property type="project" value="UniProtKB-SubCell"/>
</dbReference>
<evidence type="ECO:0000313" key="4">
    <source>
        <dbReference type="EMBL" id="KAK4313619.1"/>
    </source>
</evidence>
<reference evidence="4" key="1">
    <citation type="submission" date="2023-11" db="EMBL/GenBank/DDBJ databases">
        <title>Genome assemblies of two species of porcelain crab, Petrolisthes cinctipes and Petrolisthes manimaculis (Anomura: Porcellanidae).</title>
        <authorList>
            <person name="Angst P."/>
        </authorList>
    </citation>
    <scope>NUCLEOTIDE SEQUENCE</scope>
    <source>
        <strain evidence="4">PB745_02</strain>
        <tissue evidence="4">Gill</tissue>
    </source>
</reference>
<proteinExistence type="predicted"/>